<reference evidence="1 2" key="1">
    <citation type="journal article" date="2016" name="Int. J. Syst. Evol. Microbiol.">
        <title>Agromyces aureus sp. nov., isolated from the rhizosphere of Salix caprea L. grown in a heavy-metal-contaminated soil.</title>
        <authorList>
            <person name="Corretto E."/>
            <person name="Antonielli L."/>
            <person name="Sessitsch A."/>
            <person name="Compant S."/>
            <person name="Gorfer M."/>
            <person name="Kuffner M."/>
            <person name="Brader G."/>
        </authorList>
    </citation>
    <scope>NUCLEOTIDE SEQUENCE [LARGE SCALE GENOMIC DNA]</scope>
    <source>
        <strain evidence="1 2">AR33</strain>
    </source>
</reference>
<proteinExistence type="predicted"/>
<dbReference type="OrthoDB" id="4290505at2"/>
<dbReference type="Proteomes" id="UP000078437">
    <property type="component" value="Chromosome"/>
</dbReference>
<name>A0A191WGK2_9MICO</name>
<protein>
    <submittedName>
        <fullName evidence="1">Uncharacterized protein</fullName>
    </submittedName>
</protein>
<keyword evidence="2" id="KW-1185">Reference proteome</keyword>
<dbReference type="STRING" id="453304.ATC03_12140"/>
<dbReference type="AlphaFoldDB" id="A0A191WGK2"/>
<reference evidence="2" key="2">
    <citation type="submission" date="2016-01" db="EMBL/GenBank/DDBJ databases">
        <title>Complete genome sequence of Agromyces aureus AR33T and comparison with related organisms.</title>
        <authorList>
            <person name="Corretto E."/>
            <person name="Antonielli L."/>
            <person name="Sessitsch A."/>
            <person name="Brader G."/>
        </authorList>
    </citation>
    <scope>NUCLEOTIDE SEQUENCE [LARGE SCALE GENOMIC DNA]</scope>
    <source>
        <strain evidence="2">AR33</strain>
    </source>
</reference>
<dbReference type="KEGG" id="agy:ATC03_12140"/>
<evidence type="ECO:0000313" key="2">
    <source>
        <dbReference type="Proteomes" id="UP000078437"/>
    </source>
</evidence>
<dbReference type="RefSeq" id="WP_067877397.1">
    <property type="nucleotide sequence ID" value="NZ_CP013979.1"/>
</dbReference>
<organism evidence="1 2">
    <name type="scientific">Agromyces aureus</name>
    <dbReference type="NCBI Taxonomy" id="453304"/>
    <lineage>
        <taxon>Bacteria</taxon>
        <taxon>Bacillati</taxon>
        <taxon>Actinomycetota</taxon>
        <taxon>Actinomycetes</taxon>
        <taxon>Micrococcales</taxon>
        <taxon>Microbacteriaceae</taxon>
        <taxon>Agromyces</taxon>
    </lineage>
</organism>
<accession>A0A191WGK2</accession>
<sequence>MTTYEPAELARELGYIDEDRPGKVVRDYLRAKYADHAKNQRWVLDEAQAADVRANIPRKR</sequence>
<gene>
    <name evidence="1" type="ORF">ATC03_12140</name>
</gene>
<evidence type="ECO:0000313" key="1">
    <source>
        <dbReference type="EMBL" id="ANJ27357.1"/>
    </source>
</evidence>
<dbReference type="EMBL" id="CP013979">
    <property type="protein sequence ID" value="ANJ27357.1"/>
    <property type="molecule type" value="Genomic_DNA"/>
</dbReference>